<protein>
    <submittedName>
        <fullName evidence="1">Uncharacterized protein</fullName>
    </submittedName>
</protein>
<proteinExistence type="predicted"/>
<comment type="caution">
    <text evidence="1">The sequence shown here is derived from an EMBL/GenBank/DDBJ whole genome shotgun (WGS) entry which is preliminary data.</text>
</comment>
<dbReference type="AlphaFoldDB" id="A0A9J5WKN2"/>
<gene>
    <name evidence="1" type="ORF">H5410_056599</name>
</gene>
<organism evidence="1 2">
    <name type="scientific">Solanum commersonii</name>
    <name type="common">Commerson's wild potato</name>
    <name type="synonym">Commerson's nightshade</name>
    <dbReference type="NCBI Taxonomy" id="4109"/>
    <lineage>
        <taxon>Eukaryota</taxon>
        <taxon>Viridiplantae</taxon>
        <taxon>Streptophyta</taxon>
        <taxon>Embryophyta</taxon>
        <taxon>Tracheophyta</taxon>
        <taxon>Spermatophyta</taxon>
        <taxon>Magnoliopsida</taxon>
        <taxon>eudicotyledons</taxon>
        <taxon>Gunneridae</taxon>
        <taxon>Pentapetalae</taxon>
        <taxon>asterids</taxon>
        <taxon>lamiids</taxon>
        <taxon>Solanales</taxon>
        <taxon>Solanaceae</taxon>
        <taxon>Solanoideae</taxon>
        <taxon>Solaneae</taxon>
        <taxon>Solanum</taxon>
    </lineage>
</organism>
<name>A0A9J5WKN2_SOLCO</name>
<sequence>MYLLLIWISDVIFAKIFCGCPSRPKLKSRLVQTVNGYFSNPDFRRPFGCNISWTSVKTLAMDPVGPNGDLDFRRHFCQKLSWLSVKTLAMELIGLDRQTSPYSWSNDTRSRFCGRPSRPLLLIRLVSMGKLAIFYVKRDRIRRPSRP</sequence>
<keyword evidence="2" id="KW-1185">Reference proteome</keyword>
<evidence type="ECO:0000313" key="2">
    <source>
        <dbReference type="Proteomes" id="UP000824120"/>
    </source>
</evidence>
<dbReference type="Proteomes" id="UP000824120">
    <property type="component" value="Chromosome 11"/>
</dbReference>
<accession>A0A9J5WKN2</accession>
<reference evidence="1 2" key="1">
    <citation type="submission" date="2020-09" db="EMBL/GenBank/DDBJ databases">
        <title>De no assembly of potato wild relative species, Solanum commersonii.</title>
        <authorList>
            <person name="Cho K."/>
        </authorList>
    </citation>
    <scope>NUCLEOTIDE SEQUENCE [LARGE SCALE GENOMIC DNA]</scope>
    <source>
        <strain evidence="1">LZ3.2</strain>
        <tissue evidence="1">Leaf</tissue>
    </source>
</reference>
<evidence type="ECO:0000313" key="1">
    <source>
        <dbReference type="EMBL" id="KAG5576465.1"/>
    </source>
</evidence>
<dbReference type="EMBL" id="JACXVP010000011">
    <property type="protein sequence ID" value="KAG5576465.1"/>
    <property type="molecule type" value="Genomic_DNA"/>
</dbReference>